<evidence type="ECO:0000256" key="7">
    <source>
        <dbReference type="SAM" id="Phobius"/>
    </source>
</evidence>
<evidence type="ECO:0000256" key="6">
    <source>
        <dbReference type="ARBA" id="ARBA00023136"/>
    </source>
</evidence>
<name>B8GKT9_METPE</name>
<evidence type="ECO:0000256" key="4">
    <source>
        <dbReference type="ARBA" id="ARBA00022801"/>
    </source>
</evidence>
<evidence type="ECO:0000259" key="8">
    <source>
        <dbReference type="PROSITE" id="PS51746"/>
    </source>
</evidence>
<feature type="transmembrane region" description="Helical" evidence="7">
    <location>
        <begin position="76"/>
        <end position="98"/>
    </location>
</feature>
<feature type="transmembrane region" description="Helical" evidence="7">
    <location>
        <begin position="105"/>
        <end position="126"/>
    </location>
</feature>
<protein>
    <submittedName>
        <fullName evidence="9">Protein serine/threonine phosphatase</fullName>
    </submittedName>
</protein>
<proteinExistence type="predicted"/>
<dbReference type="EMBL" id="CP001338">
    <property type="protein sequence ID" value="ACL17235.1"/>
    <property type="molecule type" value="Genomic_DNA"/>
</dbReference>
<evidence type="ECO:0000256" key="2">
    <source>
        <dbReference type="ARBA" id="ARBA00022475"/>
    </source>
</evidence>
<feature type="domain" description="PPM-type phosphatase" evidence="8">
    <location>
        <begin position="226"/>
        <end position="444"/>
    </location>
</feature>
<dbReference type="InterPro" id="IPR036457">
    <property type="entry name" value="PPM-type-like_dom_sf"/>
</dbReference>
<evidence type="ECO:0000256" key="3">
    <source>
        <dbReference type="ARBA" id="ARBA00022692"/>
    </source>
</evidence>
<reference evidence="9 10" key="1">
    <citation type="journal article" date="2015" name="Genome Announc.">
        <title>Complete Genome Sequence of Methanosphaerula palustris E1-9CT, a Hydrogenotrophic Methanogen Isolated from a Minerotrophic Fen Peatland.</title>
        <authorList>
            <person name="Cadillo-Quiroz H."/>
            <person name="Browne P."/>
            <person name="Kyrpides N."/>
            <person name="Woyke T."/>
            <person name="Goodwin L."/>
            <person name="Detter C."/>
            <person name="Yavitt J.B."/>
            <person name="Zinder S.H."/>
        </authorList>
    </citation>
    <scope>NUCLEOTIDE SEQUENCE [LARGE SCALE GENOMIC DNA]</scope>
    <source>
        <strain evidence="10">ATCC BAA-1556 / DSM 19958 / E1-9c</strain>
    </source>
</reference>
<accession>B8GKT9</accession>
<dbReference type="Pfam" id="PF07694">
    <property type="entry name" value="5TM-5TMR_LYT"/>
    <property type="match status" value="1"/>
</dbReference>
<dbReference type="PROSITE" id="PS51746">
    <property type="entry name" value="PPM_2"/>
    <property type="match status" value="1"/>
</dbReference>
<dbReference type="GO" id="GO:0000155">
    <property type="term" value="F:phosphorelay sensor kinase activity"/>
    <property type="evidence" value="ECO:0007669"/>
    <property type="project" value="InterPro"/>
</dbReference>
<keyword evidence="4" id="KW-0378">Hydrolase</keyword>
<dbReference type="InterPro" id="IPR011620">
    <property type="entry name" value="Sig_transdc_His_kinase_LytS_TM"/>
</dbReference>
<dbReference type="InterPro" id="IPR001932">
    <property type="entry name" value="PPM-type_phosphatase-like_dom"/>
</dbReference>
<dbReference type="STRING" id="521011.Mpal_1931"/>
<dbReference type="AlphaFoldDB" id="B8GKT9"/>
<dbReference type="PANTHER" id="PTHR43156">
    <property type="entry name" value="STAGE II SPORULATION PROTEIN E-RELATED"/>
    <property type="match status" value="1"/>
</dbReference>
<organism evidence="9 10">
    <name type="scientific">Methanosphaerula palustris (strain ATCC BAA-1556 / DSM 19958 / E1-9c)</name>
    <dbReference type="NCBI Taxonomy" id="521011"/>
    <lineage>
        <taxon>Archaea</taxon>
        <taxon>Methanobacteriati</taxon>
        <taxon>Methanobacteriota</taxon>
        <taxon>Stenosarchaea group</taxon>
        <taxon>Methanomicrobia</taxon>
        <taxon>Methanomicrobiales</taxon>
        <taxon>Methanoregulaceae</taxon>
        <taxon>Methanosphaerula</taxon>
    </lineage>
</organism>
<dbReference type="InterPro" id="IPR052016">
    <property type="entry name" value="Bact_Sigma-Reg"/>
</dbReference>
<dbReference type="PANTHER" id="PTHR43156:SF2">
    <property type="entry name" value="STAGE II SPORULATION PROTEIN E"/>
    <property type="match status" value="1"/>
</dbReference>
<feature type="transmembrane region" description="Helical" evidence="7">
    <location>
        <begin position="138"/>
        <end position="157"/>
    </location>
</feature>
<sequence>MTEIDLIVNLVEGMSVLIVVTYLLTRSQLYAAIVDRQFTLKNRLLIMLICGVFSIYGTLAGVPYEGAILSVRDIGPAFAGLLAGPWVGLGAGIIGGLFRYGEGGFMALGGTLGPMAAGLIWGMVWFRRQGRPVSLIEAMLLAVLVEVVRTCFDLLFADPLDQTVHVLAVSVIPIMLVNAIGMAIFVLMLGNVTHERSVLASQGRLEGELSVARRIQRAGLPAGPLSWTAMQVAGRLEPALEVGGDFYDYFLVGDDQVFVTVGDVSGKGVPAALFMAMTASLIRSEAVPEATPSQVLAEVNRHLCRNNEAMMFVTIFCGVVTISTGRITYASAGHLPPYLLDRAGTVTPLTCVKAPPIGIRETTAYLDQEAMLPEGSALLLYTDGVTEAEGIDGEFFSMQHLCKVLSEQKGRTAEDVVSAIFDAVLTYEGALPQSDDITLCAISRPEAGYVR</sequence>
<dbReference type="Gene3D" id="3.60.40.10">
    <property type="entry name" value="PPM-type phosphatase domain"/>
    <property type="match status" value="1"/>
</dbReference>
<dbReference type="Proteomes" id="UP000002457">
    <property type="component" value="Chromosome"/>
</dbReference>
<dbReference type="Pfam" id="PF07228">
    <property type="entry name" value="SpoIIE"/>
    <property type="match status" value="1"/>
</dbReference>
<dbReference type="Gene3D" id="1.10.1760.20">
    <property type="match status" value="1"/>
</dbReference>
<gene>
    <name evidence="9" type="ordered locus">Mpal_1931</name>
</gene>
<comment type="subcellular location">
    <subcellularLocation>
        <location evidence="1">Cell membrane</location>
        <topology evidence="1">Multi-pass membrane protein</topology>
    </subcellularLocation>
</comment>
<keyword evidence="6 7" id="KW-0472">Membrane</keyword>
<keyword evidence="3 7" id="KW-0812">Transmembrane</keyword>
<dbReference type="SUPFAM" id="SSF81606">
    <property type="entry name" value="PP2C-like"/>
    <property type="match status" value="1"/>
</dbReference>
<keyword evidence="5 7" id="KW-1133">Transmembrane helix</keyword>
<dbReference type="KEGG" id="mpl:Mpal_1931"/>
<dbReference type="GO" id="GO:0005886">
    <property type="term" value="C:plasma membrane"/>
    <property type="evidence" value="ECO:0007669"/>
    <property type="project" value="UniProtKB-SubCell"/>
</dbReference>
<evidence type="ECO:0000256" key="5">
    <source>
        <dbReference type="ARBA" id="ARBA00022989"/>
    </source>
</evidence>
<evidence type="ECO:0000313" key="9">
    <source>
        <dbReference type="EMBL" id="ACL17235.1"/>
    </source>
</evidence>
<keyword evidence="10" id="KW-1185">Reference proteome</keyword>
<dbReference type="GO" id="GO:0016791">
    <property type="term" value="F:phosphatase activity"/>
    <property type="evidence" value="ECO:0007669"/>
    <property type="project" value="TreeGrafter"/>
</dbReference>
<dbReference type="GeneID" id="7270735"/>
<dbReference type="SMART" id="SM00331">
    <property type="entry name" value="PP2C_SIG"/>
    <property type="match status" value="1"/>
</dbReference>
<feature type="transmembrane region" description="Helical" evidence="7">
    <location>
        <begin position="164"/>
        <end position="189"/>
    </location>
</feature>
<dbReference type="HOGENOM" id="CLU_606380_0_0_2"/>
<evidence type="ECO:0000313" key="10">
    <source>
        <dbReference type="Proteomes" id="UP000002457"/>
    </source>
</evidence>
<dbReference type="GO" id="GO:0071555">
    <property type="term" value="P:cell wall organization"/>
    <property type="evidence" value="ECO:0007669"/>
    <property type="project" value="InterPro"/>
</dbReference>
<dbReference type="OrthoDB" id="110858at2157"/>
<keyword evidence="2" id="KW-1003">Cell membrane</keyword>
<feature type="transmembrane region" description="Helical" evidence="7">
    <location>
        <begin position="6"/>
        <end position="24"/>
    </location>
</feature>
<evidence type="ECO:0000256" key="1">
    <source>
        <dbReference type="ARBA" id="ARBA00004651"/>
    </source>
</evidence>
<feature type="transmembrane region" description="Helical" evidence="7">
    <location>
        <begin position="44"/>
        <end position="64"/>
    </location>
</feature>
<dbReference type="RefSeq" id="WP_012618554.1">
    <property type="nucleotide sequence ID" value="NC_011832.1"/>
</dbReference>
<dbReference type="eggNOG" id="arCOG06893">
    <property type="taxonomic scope" value="Archaea"/>
</dbReference>